<dbReference type="InterPro" id="IPR036291">
    <property type="entry name" value="NAD(P)-bd_dom_sf"/>
</dbReference>
<sequence>MLPVSCLRLCQAARAVDRKDSKTKGVLLACAVAVVTCGLVGARARAFAQGREVLVTGASGRTGRLVVQRLLEAAGKFQVRALVRSEGSGKELLGALPGLKEEKVFVGDVLSPETLPPAIAGCLALVIVTSAVPRT</sequence>
<dbReference type="PANTHER" id="PTHR14194:SF86">
    <property type="entry name" value="OS05G0110300 PROTEIN"/>
    <property type="match status" value="1"/>
</dbReference>
<proteinExistence type="predicted"/>
<evidence type="ECO:0000313" key="3">
    <source>
        <dbReference type="Proteomes" id="UP001189429"/>
    </source>
</evidence>
<accession>A0ABN9V6J9</accession>
<feature type="domain" description="NAD(P)-binding" evidence="1">
    <location>
        <begin position="57"/>
        <end position="130"/>
    </location>
</feature>
<protein>
    <recommendedName>
        <fullName evidence="1">NAD(P)-binding domain-containing protein</fullName>
    </recommendedName>
</protein>
<dbReference type="InterPro" id="IPR044163">
    <property type="entry name" value="SARED1-like"/>
</dbReference>
<dbReference type="PANTHER" id="PTHR14194">
    <property type="entry name" value="NITROGEN METABOLIC REGULATION PROTEIN NMR-RELATED"/>
    <property type="match status" value="1"/>
</dbReference>
<dbReference type="InterPro" id="IPR016040">
    <property type="entry name" value="NAD(P)-bd_dom"/>
</dbReference>
<organism evidence="2 3">
    <name type="scientific">Prorocentrum cordatum</name>
    <dbReference type="NCBI Taxonomy" id="2364126"/>
    <lineage>
        <taxon>Eukaryota</taxon>
        <taxon>Sar</taxon>
        <taxon>Alveolata</taxon>
        <taxon>Dinophyceae</taxon>
        <taxon>Prorocentrales</taxon>
        <taxon>Prorocentraceae</taxon>
        <taxon>Prorocentrum</taxon>
    </lineage>
</organism>
<dbReference type="Gene3D" id="3.40.50.720">
    <property type="entry name" value="NAD(P)-binding Rossmann-like Domain"/>
    <property type="match status" value="1"/>
</dbReference>
<keyword evidence="3" id="KW-1185">Reference proteome</keyword>
<dbReference type="SUPFAM" id="SSF51735">
    <property type="entry name" value="NAD(P)-binding Rossmann-fold domains"/>
    <property type="match status" value="1"/>
</dbReference>
<feature type="non-terminal residue" evidence="2">
    <location>
        <position position="135"/>
    </location>
</feature>
<evidence type="ECO:0000313" key="2">
    <source>
        <dbReference type="EMBL" id="CAK0868181.1"/>
    </source>
</evidence>
<name>A0ABN9V6J9_9DINO</name>
<dbReference type="EMBL" id="CAUYUJ010016724">
    <property type="protein sequence ID" value="CAK0868181.1"/>
    <property type="molecule type" value="Genomic_DNA"/>
</dbReference>
<gene>
    <name evidence="2" type="ORF">PCOR1329_LOCUS54924</name>
</gene>
<reference evidence="2" key="1">
    <citation type="submission" date="2023-10" db="EMBL/GenBank/DDBJ databases">
        <authorList>
            <person name="Chen Y."/>
            <person name="Shah S."/>
            <person name="Dougan E. K."/>
            <person name="Thang M."/>
            <person name="Chan C."/>
        </authorList>
    </citation>
    <scope>NUCLEOTIDE SEQUENCE [LARGE SCALE GENOMIC DNA]</scope>
</reference>
<comment type="caution">
    <text evidence="2">The sequence shown here is derived from an EMBL/GenBank/DDBJ whole genome shotgun (WGS) entry which is preliminary data.</text>
</comment>
<dbReference type="Pfam" id="PF13460">
    <property type="entry name" value="NAD_binding_10"/>
    <property type="match status" value="1"/>
</dbReference>
<evidence type="ECO:0000259" key="1">
    <source>
        <dbReference type="Pfam" id="PF13460"/>
    </source>
</evidence>
<dbReference type="Proteomes" id="UP001189429">
    <property type="component" value="Unassembled WGS sequence"/>
</dbReference>